<accession>A0A2T4U2N9</accession>
<feature type="domain" description="Carbohydrate kinase PfkB" evidence="4">
    <location>
        <begin position="3"/>
        <end position="300"/>
    </location>
</feature>
<dbReference type="Gene3D" id="3.40.1190.20">
    <property type="match status" value="1"/>
</dbReference>
<dbReference type="InterPro" id="IPR011611">
    <property type="entry name" value="PfkB_dom"/>
</dbReference>
<dbReference type="PROSITE" id="PS00584">
    <property type="entry name" value="PFKB_KINASES_2"/>
    <property type="match status" value="1"/>
</dbReference>
<evidence type="ECO:0000256" key="3">
    <source>
        <dbReference type="ARBA" id="ARBA00022777"/>
    </source>
</evidence>
<dbReference type="RefSeq" id="WP_107586134.1">
    <property type="nucleotide sequence ID" value="NZ_PZJJ01000040.1"/>
</dbReference>
<dbReference type="PANTHER" id="PTHR43320">
    <property type="entry name" value="SUGAR KINASE"/>
    <property type="match status" value="1"/>
</dbReference>
<dbReference type="CDD" id="cd01166">
    <property type="entry name" value="KdgK"/>
    <property type="match status" value="1"/>
</dbReference>
<dbReference type="SUPFAM" id="SSF53613">
    <property type="entry name" value="Ribokinase-like"/>
    <property type="match status" value="1"/>
</dbReference>
<protein>
    <submittedName>
        <fullName evidence="5">2-keto-3-deoxygluconate kinase</fullName>
    </submittedName>
</protein>
<dbReference type="InterPro" id="IPR002173">
    <property type="entry name" value="Carboh/pur_kinase_PfkB_CS"/>
</dbReference>
<evidence type="ECO:0000313" key="5">
    <source>
        <dbReference type="EMBL" id="PTL37625.1"/>
    </source>
</evidence>
<evidence type="ECO:0000313" key="6">
    <source>
        <dbReference type="Proteomes" id="UP000240509"/>
    </source>
</evidence>
<dbReference type="OrthoDB" id="9813569at2"/>
<name>A0A2T4U2N9_9BACI</name>
<keyword evidence="3 5" id="KW-0418">Kinase</keyword>
<dbReference type="InterPro" id="IPR052700">
    <property type="entry name" value="Carb_kinase_PfkB-like"/>
</dbReference>
<evidence type="ECO:0000256" key="1">
    <source>
        <dbReference type="ARBA" id="ARBA00010688"/>
    </source>
</evidence>
<keyword evidence="6" id="KW-1185">Reference proteome</keyword>
<comment type="caution">
    <text evidence="5">The sequence shown here is derived from an EMBL/GenBank/DDBJ whole genome shotgun (WGS) entry which is preliminary data.</text>
</comment>
<dbReference type="EMBL" id="PZJJ01000040">
    <property type="protein sequence ID" value="PTL37625.1"/>
    <property type="molecule type" value="Genomic_DNA"/>
</dbReference>
<comment type="similarity">
    <text evidence="1">Belongs to the carbohydrate kinase PfkB family.</text>
</comment>
<gene>
    <name evidence="5" type="ORF">C6Y45_15520</name>
</gene>
<keyword evidence="2" id="KW-0808">Transferase</keyword>
<reference evidence="5 6" key="1">
    <citation type="submission" date="2018-03" db="EMBL/GenBank/DDBJ databases">
        <title>Alkalicoccus saliphilus sp. nov., isolated from a mineral pool.</title>
        <authorList>
            <person name="Zhao B."/>
        </authorList>
    </citation>
    <scope>NUCLEOTIDE SEQUENCE [LARGE SCALE GENOMIC DNA]</scope>
    <source>
        <strain evidence="5 6">6AG</strain>
    </source>
</reference>
<dbReference type="Proteomes" id="UP000240509">
    <property type="component" value="Unassembled WGS sequence"/>
</dbReference>
<dbReference type="InterPro" id="IPR029056">
    <property type="entry name" value="Ribokinase-like"/>
</dbReference>
<evidence type="ECO:0000256" key="2">
    <source>
        <dbReference type="ARBA" id="ARBA00022679"/>
    </source>
</evidence>
<dbReference type="AlphaFoldDB" id="A0A2T4U2N9"/>
<proteinExistence type="inferred from homology"/>
<dbReference type="Pfam" id="PF00294">
    <property type="entry name" value="PfkB"/>
    <property type="match status" value="1"/>
</dbReference>
<evidence type="ECO:0000259" key="4">
    <source>
        <dbReference type="Pfam" id="PF00294"/>
    </source>
</evidence>
<organism evidence="5 6">
    <name type="scientific">Alkalicoccus saliphilus</name>
    <dbReference type="NCBI Taxonomy" id="200989"/>
    <lineage>
        <taxon>Bacteria</taxon>
        <taxon>Bacillati</taxon>
        <taxon>Bacillota</taxon>
        <taxon>Bacilli</taxon>
        <taxon>Bacillales</taxon>
        <taxon>Bacillaceae</taxon>
        <taxon>Alkalicoccus</taxon>
    </lineage>
</organism>
<sequence>MCDVITIGDAMITMNPKSKGPMRFSNEFERKTGGAELNLAVGCARLGLETSWISRVGDDEFGQHIINYMRGEGIETKNVKKEKAYNTPVNFKEIREDGSGSTFYYRFPSPTETITAEDIQSSNIKNAKILYLSGVYPSLRKENVALVHEAVKTAEKYGVKIALDPNIRLKLWSKEEAKKALLDLLPHVHIVMSGAEEADILFGEQTVEEHIESFKSFGIEKIAVKKGADGASGASSEEGTVDASPAAVTKVVDTVGAGDGFNAGFLYGELKGWKLEKTLKFANQIGSMVVAVSGDNEGLPYLEEVEQALGYKEKIER</sequence>
<dbReference type="PANTHER" id="PTHR43320:SF2">
    <property type="entry name" value="2-DEHYDRO-3-DEOXYGLUCONOKINASE_2-DEHYDRO-3-DEOXYGALACTONOKINASE"/>
    <property type="match status" value="1"/>
</dbReference>
<dbReference type="GO" id="GO:0016301">
    <property type="term" value="F:kinase activity"/>
    <property type="evidence" value="ECO:0007669"/>
    <property type="project" value="UniProtKB-KW"/>
</dbReference>